<name>A0A481YWH1_9VIRU</name>
<sequence length="195" mass="22939">MVCTDSSLINKTVFLIYLFYNSKMIYSTAGDYLRSYLRTESKKKVLEQCMNGNKSQCEQVRSLVEEVNKERLQAVETVDSRRKRWLQHADHPLAEKLERDFVKANDDIFKKYDITKEKLCNFSSTWNIWGHAADDLEFSPPSFSASYRKCFNPPWLSLDLRSDYCDYYCKYLRGYVLHDNSNRLLSADILCTSNK</sequence>
<gene>
    <name evidence="1" type="ORF">LCMAC201_04650</name>
</gene>
<proteinExistence type="predicted"/>
<evidence type="ECO:0000313" key="1">
    <source>
        <dbReference type="EMBL" id="QBK87552.1"/>
    </source>
</evidence>
<accession>A0A481YWH1</accession>
<organism evidence="1">
    <name type="scientific">Marseillevirus LCMAC201</name>
    <dbReference type="NCBI Taxonomy" id="2506605"/>
    <lineage>
        <taxon>Viruses</taxon>
        <taxon>Varidnaviria</taxon>
        <taxon>Bamfordvirae</taxon>
        <taxon>Nucleocytoviricota</taxon>
        <taxon>Megaviricetes</taxon>
        <taxon>Pimascovirales</taxon>
        <taxon>Pimascovirales incertae sedis</taxon>
        <taxon>Marseilleviridae</taxon>
    </lineage>
</organism>
<protein>
    <submittedName>
        <fullName evidence="1">Uncharacterized protein</fullName>
    </submittedName>
</protein>
<dbReference type="EMBL" id="MK500358">
    <property type="protein sequence ID" value="QBK87552.1"/>
    <property type="molecule type" value="Genomic_DNA"/>
</dbReference>
<reference evidence="1" key="1">
    <citation type="journal article" date="2019" name="MBio">
        <title>Virus Genomes from Deep Sea Sediments Expand the Ocean Megavirome and Support Independent Origins of Viral Gigantism.</title>
        <authorList>
            <person name="Backstrom D."/>
            <person name="Yutin N."/>
            <person name="Jorgensen S.L."/>
            <person name="Dharamshi J."/>
            <person name="Homa F."/>
            <person name="Zaremba-Niedwiedzka K."/>
            <person name="Spang A."/>
            <person name="Wolf Y.I."/>
            <person name="Koonin E.V."/>
            <person name="Ettema T.J."/>
        </authorList>
    </citation>
    <scope>NUCLEOTIDE SEQUENCE</scope>
</reference>